<dbReference type="GO" id="GO:0055085">
    <property type="term" value="P:transmembrane transport"/>
    <property type="evidence" value="ECO:0007669"/>
    <property type="project" value="InterPro"/>
</dbReference>
<dbReference type="GO" id="GO:0016020">
    <property type="term" value="C:membrane"/>
    <property type="evidence" value="ECO:0007669"/>
    <property type="project" value="UniProtKB-SubCell"/>
</dbReference>
<keyword evidence="3 5" id="KW-1133">Transmembrane helix</keyword>
<accession>A0A2A6LP93</accession>
<feature type="transmembrane region" description="Helical" evidence="5">
    <location>
        <begin position="38"/>
        <end position="58"/>
    </location>
</feature>
<evidence type="ECO:0000256" key="3">
    <source>
        <dbReference type="ARBA" id="ARBA00022989"/>
    </source>
</evidence>
<feature type="transmembrane region" description="Helical" evidence="5">
    <location>
        <begin position="373"/>
        <end position="401"/>
    </location>
</feature>
<proteinExistence type="predicted"/>
<sequence>MPNSSAFSRDLASSLVVFLVAIPLCLGIAIASGVPAAMGLISGVVGGIVVGLLSGSPLQVSGPAAGLAVIVFGFVEQYGVAMLAPVLIVVGILQIAAGFLRVGSWFRAISPAVVHGMLAGIGILIILGQIHVLMDAKPAAGGIENVAAIDESIGRLWGSGLTNEAAALKVGLISLLAMVCWEKCRPQSLNLVPGALIGVAAGTVLAAAFDLPIARVEVPASLLDGLSLPTMENFTQIAQPGIILATVMIAVIASAETLLSAAAVDRMHDGERTKFNKELFAQGIGNGLCGLLGGLPITGVIVRSSANIQAGARTRASAILHGMWILGLVALAPGLLTSVPLTALAAVLLVTGWRLISLRHVRHLFEHHGLVPVGIWLTTVAMIVLEDLLVGVVLGLALSILEIIPYMRRKLAIRHAEIDEEIHVRLGGAVTCKDVPALLNTLEQLPEGRRIRIVGEDLHYMDHTSAETISDWLQREAKSGRAIEVHPPQVERHPRLKPLFQRFSAEVA</sequence>
<dbReference type="InterPro" id="IPR011547">
    <property type="entry name" value="SLC26A/SulP_dom"/>
</dbReference>
<protein>
    <submittedName>
        <fullName evidence="7">SulP family inorganic anion transporter</fullName>
    </submittedName>
</protein>
<keyword evidence="4 5" id="KW-0472">Membrane</keyword>
<reference evidence="7 8" key="1">
    <citation type="submission" date="2017-09" db="EMBL/GenBank/DDBJ databases">
        <title>Comparative genomics of rhizobia isolated from Phaseolus vulgaris in China.</title>
        <authorList>
            <person name="Tong W."/>
        </authorList>
    </citation>
    <scope>NUCLEOTIDE SEQUENCE [LARGE SCALE GENOMIC DNA]</scope>
    <source>
        <strain evidence="7 8">PCH1</strain>
    </source>
</reference>
<gene>
    <name evidence="7" type="ORF">CO661_30715</name>
</gene>
<evidence type="ECO:0000256" key="5">
    <source>
        <dbReference type="SAM" id="Phobius"/>
    </source>
</evidence>
<dbReference type="Proteomes" id="UP000220353">
    <property type="component" value="Unassembled WGS sequence"/>
</dbReference>
<comment type="caution">
    <text evidence="7">The sequence shown here is derived from an EMBL/GenBank/DDBJ whole genome shotgun (WGS) entry which is preliminary data.</text>
</comment>
<evidence type="ECO:0000259" key="6">
    <source>
        <dbReference type="Pfam" id="PF00916"/>
    </source>
</evidence>
<dbReference type="Pfam" id="PF00916">
    <property type="entry name" value="Sulfate_transp"/>
    <property type="match status" value="1"/>
</dbReference>
<evidence type="ECO:0000313" key="7">
    <source>
        <dbReference type="EMBL" id="PDT44168.1"/>
    </source>
</evidence>
<dbReference type="InterPro" id="IPR001902">
    <property type="entry name" value="SLC26A/SulP_fam"/>
</dbReference>
<feature type="transmembrane region" description="Helical" evidence="5">
    <location>
        <begin position="241"/>
        <end position="264"/>
    </location>
</feature>
<comment type="subcellular location">
    <subcellularLocation>
        <location evidence="1">Membrane</location>
        <topology evidence="1">Multi-pass membrane protein</topology>
    </subcellularLocation>
</comment>
<evidence type="ECO:0000256" key="4">
    <source>
        <dbReference type="ARBA" id="ARBA00023136"/>
    </source>
</evidence>
<keyword evidence="2 5" id="KW-0812">Transmembrane</keyword>
<evidence type="ECO:0000313" key="8">
    <source>
        <dbReference type="Proteomes" id="UP000220353"/>
    </source>
</evidence>
<dbReference type="RefSeq" id="WP_042778625.1">
    <property type="nucleotide sequence ID" value="NZ_NWTC01000039.1"/>
</dbReference>
<feature type="transmembrane region" description="Helical" evidence="5">
    <location>
        <begin position="112"/>
        <end position="132"/>
    </location>
</feature>
<dbReference type="AlphaFoldDB" id="A0A2A6LP93"/>
<feature type="transmembrane region" description="Helical" evidence="5">
    <location>
        <begin position="12"/>
        <end position="31"/>
    </location>
</feature>
<feature type="transmembrane region" description="Helical" evidence="5">
    <location>
        <begin position="323"/>
        <end position="353"/>
    </location>
</feature>
<feature type="transmembrane region" description="Helical" evidence="5">
    <location>
        <begin position="188"/>
        <end position="209"/>
    </location>
</feature>
<feature type="transmembrane region" description="Helical" evidence="5">
    <location>
        <begin position="78"/>
        <end position="100"/>
    </location>
</feature>
<evidence type="ECO:0000256" key="2">
    <source>
        <dbReference type="ARBA" id="ARBA00022692"/>
    </source>
</evidence>
<dbReference type="EMBL" id="NWTC01000039">
    <property type="protein sequence ID" value="PDT44168.1"/>
    <property type="molecule type" value="Genomic_DNA"/>
</dbReference>
<evidence type="ECO:0000256" key="1">
    <source>
        <dbReference type="ARBA" id="ARBA00004141"/>
    </source>
</evidence>
<dbReference type="PANTHER" id="PTHR11814">
    <property type="entry name" value="SULFATE TRANSPORTER"/>
    <property type="match status" value="1"/>
</dbReference>
<feature type="transmembrane region" description="Helical" evidence="5">
    <location>
        <begin position="165"/>
        <end position="181"/>
    </location>
</feature>
<organism evidence="7 8">
    <name type="scientific">Rhizobium fredii</name>
    <name type="common">Sinorhizobium fredii</name>
    <dbReference type="NCBI Taxonomy" id="380"/>
    <lineage>
        <taxon>Bacteria</taxon>
        <taxon>Pseudomonadati</taxon>
        <taxon>Pseudomonadota</taxon>
        <taxon>Alphaproteobacteria</taxon>
        <taxon>Hyphomicrobiales</taxon>
        <taxon>Rhizobiaceae</taxon>
        <taxon>Sinorhizobium/Ensifer group</taxon>
        <taxon>Sinorhizobium</taxon>
    </lineage>
</organism>
<name>A0A2A6LP93_RHIFR</name>
<feature type="domain" description="SLC26A/SulP transporter" evidence="6">
    <location>
        <begin position="7"/>
        <end position="366"/>
    </location>
</feature>